<evidence type="ECO:0000313" key="16">
    <source>
        <dbReference type="EMBL" id="KAL0639230.1"/>
    </source>
</evidence>
<comment type="similarity">
    <text evidence="4 12">Belongs to the TOP6A family.</text>
</comment>
<keyword evidence="10 12" id="KW-0413">Isomerase</keyword>
<dbReference type="PANTHER" id="PTHR10848">
    <property type="entry name" value="MEIOTIC RECOMBINATION PROTEIN SPO11"/>
    <property type="match status" value="1"/>
</dbReference>
<name>A0ABR3GTG3_9PEZI</name>
<evidence type="ECO:0000256" key="6">
    <source>
        <dbReference type="ARBA" id="ARBA00022723"/>
    </source>
</evidence>
<comment type="caution">
    <text evidence="16">The sequence shown here is derived from an EMBL/GenBank/DDBJ whole genome shotgun (WGS) entry which is preliminary data.</text>
</comment>
<evidence type="ECO:0000256" key="1">
    <source>
        <dbReference type="ARBA" id="ARBA00000185"/>
    </source>
</evidence>
<evidence type="ECO:0000313" key="17">
    <source>
        <dbReference type="Proteomes" id="UP001447188"/>
    </source>
</evidence>
<dbReference type="InterPro" id="IPR036388">
    <property type="entry name" value="WH-like_DNA-bd_sf"/>
</dbReference>
<dbReference type="Gene3D" id="3.40.1360.10">
    <property type="match status" value="1"/>
</dbReference>
<accession>A0ABR3GTG3</accession>
<comment type="subcellular location">
    <subcellularLocation>
        <location evidence="3">Nucleus</location>
    </subcellularLocation>
</comment>
<protein>
    <recommendedName>
        <fullName evidence="5">DNA topoisomerase (ATP-hydrolyzing)</fullName>
        <ecNumber evidence="5">5.6.2.2</ecNumber>
    </recommendedName>
</protein>
<dbReference type="InterPro" id="IPR034136">
    <property type="entry name" value="TOPRIM_Topo6A/Spo11"/>
</dbReference>
<keyword evidence="6" id="KW-0479">Metal-binding</keyword>
<dbReference type="EMBL" id="JBBBZM010000013">
    <property type="protein sequence ID" value="KAL0639230.1"/>
    <property type="molecule type" value="Genomic_DNA"/>
</dbReference>
<evidence type="ECO:0000256" key="9">
    <source>
        <dbReference type="ARBA" id="ARBA00023125"/>
    </source>
</evidence>
<keyword evidence="9 12" id="KW-0238">DNA-binding</keyword>
<dbReference type="InterPro" id="IPR013048">
    <property type="entry name" value="Meiotic_Spo11"/>
</dbReference>
<keyword evidence="8 12" id="KW-0799">Topoisomerase</keyword>
<dbReference type="Gene3D" id="1.10.10.10">
    <property type="entry name" value="Winged helix-like DNA-binding domain superfamily/Winged helix DNA-binding domain"/>
    <property type="match status" value="1"/>
</dbReference>
<dbReference type="PROSITE" id="PS52041">
    <property type="entry name" value="TOPO_IIB"/>
    <property type="match status" value="1"/>
</dbReference>
<sequence>MASSSDREEYTARASPSLKRPRSPSDAETTTSAAPRPLPTLYNDSQARTRVSIIQQIEAIFISLSVSTAPLQLSLTPRRHTSSTFDPSTSTIRRPLSTAAPAVVSFPRNTWRFACILKILDLLHESLVSGRRPTTKRDLFYKHPTLFRTQRVVDGLIDDIAATFSVPRDALGVVASAKGMAYGDVVIGGRCFLADGGGVLVPGEVGDVVVGEEVEWVLVVEKEAVFRSLACGGGRKGVVVTGKGYPDVTTREVVRLFAEAGKGARRLDVFALVDMDPYGVEILATYRFGSVAMAWENHRLAVERAEWLGVKSGDLVEAVARGGQVEGVARLTARDRKKAVGMLGKTWMQAVPEWRSELQKMLFLNIKAEIEMVSGVGVKEWVEGKITARMGG</sequence>
<reference evidence="16 17" key="1">
    <citation type="submission" date="2024-02" db="EMBL/GenBank/DDBJ databases">
        <title>Discinaceae phylogenomics.</title>
        <authorList>
            <person name="Dirks A.C."/>
            <person name="James T.Y."/>
        </authorList>
    </citation>
    <scope>NUCLEOTIDE SEQUENCE [LARGE SCALE GENOMIC DNA]</scope>
    <source>
        <strain evidence="16 17">ACD0624</strain>
    </source>
</reference>
<evidence type="ECO:0000256" key="3">
    <source>
        <dbReference type="ARBA" id="ARBA00004123"/>
    </source>
</evidence>
<evidence type="ECO:0000256" key="13">
    <source>
        <dbReference type="SAM" id="MobiDB-lite"/>
    </source>
</evidence>
<dbReference type="InterPro" id="IPR036078">
    <property type="entry name" value="Spo11/TopoVI_A_sf"/>
</dbReference>
<feature type="domain" description="Spo11/DNA topoisomerase VI subunit A N-terminal" evidence="14">
    <location>
        <begin position="111"/>
        <end position="173"/>
    </location>
</feature>
<feature type="compositionally biased region" description="Basic and acidic residues" evidence="13">
    <location>
        <begin position="1"/>
        <end position="11"/>
    </location>
</feature>
<dbReference type="InterPro" id="IPR013049">
    <property type="entry name" value="Spo11/TopoVI_A_N"/>
</dbReference>
<comment type="cofactor">
    <cofactor evidence="2">
        <name>Mg(2+)</name>
        <dbReference type="ChEBI" id="CHEBI:18420"/>
    </cofactor>
</comment>
<evidence type="ECO:0000256" key="2">
    <source>
        <dbReference type="ARBA" id="ARBA00001946"/>
    </source>
</evidence>
<keyword evidence="17" id="KW-1185">Reference proteome</keyword>
<evidence type="ECO:0000256" key="5">
    <source>
        <dbReference type="ARBA" id="ARBA00012895"/>
    </source>
</evidence>
<evidence type="ECO:0000256" key="11">
    <source>
        <dbReference type="ARBA" id="ARBA00023242"/>
    </source>
</evidence>
<evidence type="ECO:0000259" key="14">
    <source>
        <dbReference type="Pfam" id="PF04406"/>
    </source>
</evidence>
<organism evidence="16 17">
    <name type="scientific">Discina gigas</name>
    <dbReference type="NCBI Taxonomy" id="1032678"/>
    <lineage>
        <taxon>Eukaryota</taxon>
        <taxon>Fungi</taxon>
        <taxon>Dikarya</taxon>
        <taxon>Ascomycota</taxon>
        <taxon>Pezizomycotina</taxon>
        <taxon>Pezizomycetes</taxon>
        <taxon>Pezizales</taxon>
        <taxon>Discinaceae</taxon>
        <taxon>Discina</taxon>
    </lineage>
</organism>
<proteinExistence type="inferred from homology"/>
<dbReference type="PRINTS" id="PR01551">
    <property type="entry name" value="SPO11HOMOLOG"/>
</dbReference>
<comment type="catalytic activity">
    <reaction evidence="1 12">
        <text>ATP-dependent breakage, passage and rejoining of double-stranded DNA.</text>
        <dbReference type="EC" id="5.6.2.2"/>
    </reaction>
</comment>
<dbReference type="InterPro" id="IPR002815">
    <property type="entry name" value="Spo11/TopoVI_A"/>
</dbReference>
<dbReference type="PRINTS" id="PR01550">
    <property type="entry name" value="TOP6AFAMILY"/>
</dbReference>
<dbReference type="SUPFAM" id="SSF56726">
    <property type="entry name" value="DNA topoisomerase IV, alpha subunit"/>
    <property type="match status" value="1"/>
</dbReference>
<gene>
    <name evidence="16" type="primary">SPO11</name>
    <name evidence="16" type="ORF">Q9L58_001690</name>
</gene>
<evidence type="ECO:0000256" key="10">
    <source>
        <dbReference type="ARBA" id="ARBA00023235"/>
    </source>
</evidence>
<evidence type="ECO:0000256" key="4">
    <source>
        <dbReference type="ARBA" id="ARBA00006559"/>
    </source>
</evidence>
<feature type="region of interest" description="Disordered" evidence="13">
    <location>
        <begin position="1"/>
        <end position="42"/>
    </location>
</feature>
<dbReference type="Proteomes" id="UP001447188">
    <property type="component" value="Unassembled WGS sequence"/>
</dbReference>
<evidence type="ECO:0000259" key="15">
    <source>
        <dbReference type="Pfam" id="PF21180"/>
    </source>
</evidence>
<feature type="domain" description="Topoisomerase 6 subunit A/Spo11 TOPRIM" evidence="15">
    <location>
        <begin position="216"/>
        <end position="379"/>
    </location>
</feature>
<keyword evidence="7" id="KW-0460">Magnesium</keyword>
<evidence type="ECO:0000256" key="7">
    <source>
        <dbReference type="ARBA" id="ARBA00022842"/>
    </source>
</evidence>
<evidence type="ECO:0000256" key="12">
    <source>
        <dbReference type="PROSITE-ProRule" id="PRU01385"/>
    </source>
</evidence>
<dbReference type="CDD" id="cd00223">
    <property type="entry name" value="TOPRIM_TopoIIB_SPO"/>
    <property type="match status" value="1"/>
</dbReference>
<evidence type="ECO:0000256" key="8">
    <source>
        <dbReference type="ARBA" id="ARBA00023029"/>
    </source>
</evidence>
<dbReference type="Pfam" id="PF21180">
    <property type="entry name" value="TOP6A-Spo11_Toprim"/>
    <property type="match status" value="1"/>
</dbReference>
<dbReference type="EC" id="5.6.2.2" evidence="5"/>
<dbReference type="Pfam" id="PF04406">
    <property type="entry name" value="TP6A_N"/>
    <property type="match status" value="1"/>
</dbReference>
<dbReference type="PANTHER" id="PTHR10848:SF0">
    <property type="entry name" value="MEIOTIC RECOMBINATION PROTEIN SPO11"/>
    <property type="match status" value="1"/>
</dbReference>
<keyword evidence="11" id="KW-0539">Nucleus</keyword>
<feature type="active site" description="O-(5'-phospho-DNA)-tyrosine intermediate" evidence="12">
    <location>
        <position position="141"/>
    </location>
</feature>